<name>A0A2S0MBU7_9BURK</name>
<organism evidence="1 2">
    <name type="scientific">Ottowia oryzae</name>
    <dbReference type="NCBI Taxonomy" id="2109914"/>
    <lineage>
        <taxon>Bacteria</taxon>
        <taxon>Pseudomonadati</taxon>
        <taxon>Pseudomonadota</taxon>
        <taxon>Betaproteobacteria</taxon>
        <taxon>Burkholderiales</taxon>
        <taxon>Comamonadaceae</taxon>
        <taxon>Ottowia</taxon>
    </lineage>
</organism>
<protein>
    <submittedName>
        <fullName evidence="1">Uncharacterized protein</fullName>
    </submittedName>
</protein>
<dbReference type="OrthoDB" id="8617543at2"/>
<reference evidence="1 2" key="1">
    <citation type="submission" date="2018-03" db="EMBL/GenBank/DDBJ databases">
        <title>Genome sequencing of Ottowia sp.</title>
        <authorList>
            <person name="Kim S.-J."/>
            <person name="Heo J."/>
            <person name="Kwon S.-W."/>
        </authorList>
    </citation>
    <scope>NUCLEOTIDE SEQUENCE [LARGE SCALE GENOMIC DNA]</scope>
    <source>
        <strain evidence="1 2">KADR8-3</strain>
    </source>
</reference>
<proteinExistence type="predicted"/>
<dbReference type="EMBL" id="CP027666">
    <property type="protein sequence ID" value="AVO33328.1"/>
    <property type="molecule type" value="Genomic_DNA"/>
</dbReference>
<accession>A0A2S0MBU7</accession>
<evidence type="ECO:0000313" key="1">
    <source>
        <dbReference type="EMBL" id="AVO33328.1"/>
    </source>
</evidence>
<dbReference type="Proteomes" id="UP000239709">
    <property type="component" value="Chromosome"/>
</dbReference>
<sequence>MNPEQARLWSLIRIPPQKWIQTPYGAEGGGFWVVAILGSFVVWYNDIEEGFNCSSYSQFGTINEYWCNQDELEYTIQNLYASINTSNPSFQRIASGDR</sequence>
<dbReference type="KEGG" id="otk:C6570_02950"/>
<dbReference type="AlphaFoldDB" id="A0A2S0MBU7"/>
<keyword evidence="2" id="KW-1185">Reference proteome</keyword>
<gene>
    <name evidence="1" type="ORF">C6570_02950</name>
</gene>
<evidence type="ECO:0000313" key="2">
    <source>
        <dbReference type="Proteomes" id="UP000239709"/>
    </source>
</evidence>